<dbReference type="Pfam" id="PF05120">
    <property type="entry name" value="GvpG"/>
    <property type="match status" value="1"/>
</dbReference>
<dbReference type="InterPro" id="IPR007804">
    <property type="entry name" value="GvpG"/>
</dbReference>
<dbReference type="Proteomes" id="UP001589710">
    <property type="component" value="Unassembled WGS sequence"/>
</dbReference>
<dbReference type="RefSeq" id="WP_345515862.1">
    <property type="nucleotide sequence ID" value="NZ_BAAAXD010000034.1"/>
</dbReference>
<proteinExistence type="predicted"/>
<comment type="caution">
    <text evidence="1">The sequence shown here is derived from an EMBL/GenBank/DDBJ whole genome shotgun (WGS) entry which is preliminary data.</text>
</comment>
<protein>
    <submittedName>
        <fullName evidence="1">Gas vesicle protein GvpG</fullName>
    </submittedName>
</protein>
<gene>
    <name evidence="1" type="ORF">ACFFTL_47765</name>
</gene>
<dbReference type="EMBL" id="JBHMCG010000235">
    <property type="protein sequence ID" value="MFB9579745.1"/>
    <property type="molecule type" value="Genomic_DNA"/>
</dbReference>
<reference evidence="1 2" key="1">
    <citation type="submission" date="2024-09" db="EMBL/GenBank/DDBJ databases">
        <authorList>
            <person name="Sun Q."/>
            <person name="Mori K."/>
        </authorList>
    </citation>
    <scope>NUCLEOTIDE SEQUENCE [LARGE SCALE GENOMIC DNA]</scope>
    <source>
        <strain evidence="1 2">JCM 3331</strain>
    </source>
</reference>
<evidence type="ECO:0000313" key="2">
    <source>
        <dbReference type="Proteomes" id="UP001589710"/>
    </source>
</evidence>
<accession>A0ABV5RPD0</accession>
<sequence length="44" mass="4721">MGLITGLLTLPVAPVRGVIWMAELSVAAEHQVHDPGVLRASWLD</sequence>
<organism evidence="1 2">
    <name type="scientific">Streptomyces yanii</name>
    <dbReference type="NCBI Taxonomy" id="78510"/>
    <lineage>
        <taxon>Bacteria</taxon>
        <taxon>Bacillati</taxon>
        <taxon>Actinomycetota</taxon>
        <taxon>Actinomycetes</taxon>
        <taxon>Kitasatosporales</taxon>
        <taxon>Streptomycetaceae</taxon>
        <taxon>Streptomyces</taxon>
    </lineage>
</organism>
<name>A0ABV5RPD0_9ACTN</name>
<evidence type="ECO:0000313" key="1">
    <source>
        <dbReference type="EMBL" id="MFB9579745.1"/>
    </source>
</evidence>
<keyword evidence="2" id="KW-1185">Reference proteome</keyword>